<dbReference type="Proteomes" id="UP000176260">
    <property type="component" value="Unassembled WGS sequence"/>
</dbReference>
<comment type="caution">
    <text evidence="1">The sequence shown here is derived from an EMBL/GenBank/DDBJ whole genome shotgun (WGS) entry which is preliminary data.</text>
</comment>
<reference evidence="1 2" key="1">
    <citation type="journal article" date="2016" name="Nat. Commun.">
        <title>Thousands of microbial genomes shed light on interconnected biogeochemical processes in an aquifer system.</title>
        <authorList>
            <person name="Anantharaman K."/>
            <person name="Brown C.T."/>
            <person name="Hug L.A."/>
            <person name="Sharon I."/>
            <person name="Castelle C.J."/>
            <person name="Probst A.J."/>
            <person name="Thomas B.C."/>
            <person name="Singh A."/>
            <person name="Wilkins M.J."/>
            <person name="Karaoz U."/>
            <person name="Brodie E.L."/>
            <person name="Williams K.H."/>
            <person name="Hubbard S.S."/>
            <person name="Banfield J.F."/>
        </authorList>
    </citation>
    <scope>NUCLEOTIDE SEQUENCE [LARGE SCALE GENOMIC DNA]</scope>
</reference>
<gene>
    <name evidence="1" type="ORF">A2Y67_02730</name>
</gene>
<organism evidence="1 2">
    <name type="scientific">Candidatus Buchananbacteria bacterium RBG_13_39_9</name>
    <dbReference type="NCBI Taxonomy" id="1797531"/>
    <lineage>
        <taxon>Bacteria</taxon>
        <taxon>Candidatus Buchananiibacteriota</taxon>
    </lineage>
</organism>
<evidence type="ECO:0000313" key="2">
    <source>
        <dbReference type="Proteomes" id="UP000176260"/>
    </source>
</evidence>
<sequence length="248" mass="27275">MKKLVYVIVIVILCFCILYISGCKSEKHQAEFQYISLTIPPTNSDSDGDTVPDSMDCAPNDKLRWEIKSFWPDKDGDGIPDSAHSTSICVGKKETNPSNWTTTPPPPLDGHPYMQIVFAFAKEHAQWQVFGTCFEQPNPTDAFPQMGYGGGSDKKGIVIGTINPDAVSTGSCFFAINFPPPVQNDCGLTNWMPCQNRRGENFGFGKNGSIMASYTRTGKETDLKALPIIIVENHQGGANFRVNLKSLQ</sequence>
<proteinExistence type="predicted"/>
<name>A0A1G1XN05_9BACT</name>
<protein>
    <submittedName>
        <fullName evidence="1">Uncharacterized protein</fullName>
    </submittedName>
</protein>
<dbReference type="EMBL" id="MHIA01000029">
    <property type="protein sequence ID" value="OGY41419.1"/>
    <property type="molecule type" value="Genomic_DNA"/>
</dbReference>
<accession>A0A1G1XN05</accession>
<dbReference type="AlphaFoldDB" id="A0A1G1XN05"/>
<evidence type="ECO:0000313" key="1">
    <source>
        <dbReference type="EMBL" id="OGY41419.1"/>
    </source>
</evidence>